<dbReference type="InterPro" id="IPR006061">
    <property type="entry name" value="SBP_1_CS"/>
</dbReference>
<dbReference type="Proteomes" id="UP000824106">
    <property type="component" value="Unassembled WGS sequence"/>
</dbReference>
<keyword evidence="3 4" id="KW-0732">Signal</keyword>
<dbReference type="InterPro" id="IPR050490">
    <property type="entry name" value="Bact_solute-bd_prot1"/>
</dbReference>
<evidence type="ECO:0000256" key="3">
    <source>
        <dbReference type="ARBA" id="ARBA00022729"/>
    </source>
</evidence>
<evidence type="ECO:0000256" key="2">
    <source>
        <dbReference type="ARBA" id="ARBA00022448"/>
    </source>
</evidence>
<organism evidence="5 6">
    <name type="scientific">Candidatus Atopostipes pullistercoris</name>
    <dbReference type="NCBI Taxonomy" id="2838467"/>
    <lineage>
        <taxon>Bacteria</taxon>
        <taxon>Bacillati</taxon>
        <taxon>Bacillota</taxon>
        <taxon>Bacilli</taxon>
        <taxon>Lactobacillales</taxon>
        <taxon>Carnobacteriaceae</taxon>
        <taxon>Atopostipes</taxon>
    </lineage>
</organism>
<dbReference type="Gene3D" id="3.40.190.10">
    <property type="entry name" value="Periplasmic binding protein-like II"/>
    <property type="match status" value="1"/>
</dbReference>
<dbReference type="EMBL" id="DXAZ01000055">
    <property type="protein sequence ID" value="HIZ70913.1"/>
    <property type="molecule type" value="Genomic_DNA"/>
</dbReference>
<gene>
    <name evidence="5" type="ORF">H9808_04025</name>
</gene>
<dbReference type="PANTHER" id="PTHR43649:SF12">
    <property type="entry name" value="DIACETYLCHITOBIOSE BINDING PROTEIN DASA"/>
    <property type="match status" value="1"/>
</dbReference>
<dbReference type="PANTHER" id="PTHR43649">
    <property type="entry name" value="ARABINOSE-BINDING PROTEIN-RELATED"/>
    <property type="match status" value="1"/>
</dbReference>
<reference evidence="5" key="1">
    <citation type="journal article" date="2021" name="PeerJ">
        <title>Extensive microbial diversity within the chicken gut microbiome revealed by metagenomics and culture.</title>
        <authorList>
            <person name="Gilroy R."/>
            <person name="Ravi A."/>
            <person name="Getino M."/>
            <person name="Pursley I."/>
            <person name="Horton D.L."/>
            <person name="Alikhan N.F."/>
            <person name="Baker D."/>
            <person name="Gharbi K."/>
            <person name="Hall N."/>
            <person name="Watson M."/>
            <person name="Adriaenssens E.M."/>
            <person name="Foster-Nyarko E."/>
            <person name="Jarju S."/>
            <person name="Secka A."/>
            <person name="Antonio M."/>
            <person name="Oren A."/>
            <person name="Chaudhuri R.R."/>
            <person name="La Ragione R."/>
            <person name="Hildebrand F."/>
            <person name="Pallen M.J."/>
        </authorList>
    </citation>
    <scope>NUCLEOTIDE SEQUENCE</scope>
    <source>
        <strain evidence="5">CHK169-4300</strain>
    </source>
</reference>
<evidence type="ECO:0000313" key="5">
    <source>
        <dbReference type="EMBL" id="HIZ70913.1"/>
    </source>
</evidence>
<sequence>MEKSKGKKILSIALMSFIAFVLVACGTNGDTTDDAENNGTEEATNGEKTELEFWSFWGGGPRRETIESIIEDFNNSQDNIEVTHVYQPWGDIWTKALAAVASGNDIPDIIVQDINTVRQRADANQATNLQEYLDQEEENISDSFYPQLWDTVVHEDEAYGLPFNTDTHVLFYNKDLFEEAGLDPDTPPTTWDELEEMARQLDVEDGDSFEQFGFYPLWNLGLDVWTINADEGTSWFDENDEVKINTPEKVSALEWVLDWQDYYGQDTINSYEAEFDSGLADPFISGLLAMRGQNINYYTDLRENAPEDFNFGVALLPEYEEGSGPWTWGGGFALEIPYGAENPEASYEFMKYLVSTEAQTTFGLNSFDIMANQEANEALEDHPDLDENGHMIYELAHQNLDYTVITPVPLTAPDYLQLVNGQIDEALLGNKTAQEALDDAQASVEDLVEQNE</sequence>
<dbReference type="Pfam" id="PF01547">
    <property type="entry name" value="SBP_bac_1"/>
    <property type="match status" value="1"/>
</dbReference>
<protein>
    <submittedName>
        <fullName evidence="5">ABC transporter substrate-binding protein</fullName>
    </submittedName>
</protein>
<accession>A0A9D2JY79</accession>
<feature type="chain" id="PRO_5039359734" evidence="4">
    <location>
        <begin position="25"/>
        <end position="452"/>
    </location>
</feature>
<comment type="similarity">
    <text evidence="1">Belongs to the bacterial solute-binding protein 1 family.</text>
</comment>
<dbReference type="AlphaFoldDB" id="A0A9D2JY79"/>
<dbReference type="GO" id="GO:0055085">
    <property type="term" value="P:transmembrane transport"/>
    <property type="evidence" value="ECO:0007669"/>
    <property type="project" value="InterPro"/>
</dbReference>
<evidence type="ECO:0000256" key="1">
    <source>
        <dbReference type="ARBA" id="ARBA00008520"/>
    </source>
</evidence>
<dbReference type="SUPFAM" id="SSF53850">
    <property type="entry name" value="Periplasmic binding protein-like II"/>
    <property type="match status" value="1"/>
</dbReference>
<dbReference type="PROSITE" id="PS51257">
    <property type="entry name" value="PROKAR_LIPOPROTEIN"/>
    <property type="match status" value="1"/>
</dbReference>
<evidence type="ECO:0000256" key="4">
    <source>
        <dbReference type="SAM" id="SignalP"/>
    </source>
</evidence>
<dbReference type="PROSITE" id="PS01037">
    <property type="entry name" value="SBP_BACTERIAL_1"/>
    <property type="match status" value="1"/>
</dbReference>
<dbReference type="CDD" id="cd14748">
    <property type="entry name" value="PBP2_UgpB"/>
    <property type="match status" value="1"/>
</dbReference>
<evidence type="ECO:0000313" key="6">
    <source>
        <dbReference type="Proteomes" id="UP000824106"/>
    </source>
</evidence>
<name>A0A9D2JY79_9LACT</name>
<reference evidence="5" key="2">
    <citation type="submission" date="2021-04" db="EMBL/GenBank/DDBJ databases">
        <authorList>
            <person name="Gilroy R."/>
        </authorList>
    </citation>
    <scope>NUCLEOTIDE SEQUENCE</scope>
    <source>
        <strain evidence="5">CHK169-4300</strain>
    </source>
</reference>
<proteinExistence type="inferred from homology"/>
<keyword evidence="2" id="KW-0813">Transport</keyword>
<feature type="signal peptide" evidence="4">
    <location>
        <begin position="1"/>
        <end position="24"/>
    </location>
</feature>
<comment type="caution">
    <text evidence="5">The sequence shown here is derived from an EMBL/GenBank/DDBJ whole genome shotgun (WGS) entry which is preliminary data.</text>
</comment>
<dbReference type="InterPro" id="IPR006059">
    <property type="entry name" value="SBP"/>
</dbReference>